<dbReference type="Proteomes" id="UP001141806">
    <property type="component" value="Unassembled WGS sequence"/>
</dbReference>
<evidence type="ECO:0000313" key="1">
    <source>
        <dbReference type="EMBL" id="KAJ4979076.1"/>
    </source>
</evidence>
<name>A0A9Q0KYL2_9MAGN</name>
<keyword evidence="2" id="KW-1185">Reference proteome</keyword>
<dbReference type="AlphaFoldDB" id="A0A9Q0KYL2"/>
<dbReference type="EMBL" id="JAMYWD010000002">
    <property type="protein sequence ID" value="KAJ4979076.1"/>
    <property type="molecule type" value="Genomic_DNA"/>
</dbReference>
<organism evidence="1 2">
    <name type="scientific">Protea cynaroides</name>
    <dbReference type="NCBI Taxonomy" id="273540"/>
    <lineage>
        <taxon>Eukaryota</taxon>
        <taxon>Viridiplantae</taxon>
        <taxon>Streptophyta</taxon>
        <taxon>Embryophyta</taxon>
        <taxon>Tracheophyta</taxon>
        <taxon>Spermatophyta</taxon>
        <taxon>Magnoliopsida</taxon>
        <taxon>Proteales</taxon>
        <taxon>Proteaceae</taxon>
        <taxon>Protea</taxon>
    </lineage>
</organism>
<sequence>MDIQRNQNPEIEVFVTELIDMISEAFTADFINSKLKLWYQPLLQYFRSFLLDDMVLGLENEVKIMIQRLKDENPRHDVIRIIGPVIFNHPPIKENFPCCTRIWLLQRIIDQFSPLPPPPTAIEDNRPRKMILRDLAIRTYNHLKTNPITRSSVFSLGVLNSCRFIQFKELLIGEGLMQPPRKVEERLNDLINKNLV</sequence>
<protein>
    <submittedName>
        <fullName evidence="1">Uncharacterized protein</fullName>
    </submittedName>
</protein>
<proteinExistence type="predicted"/>
<evidence type="ECO:0000313" key="2">
    <source>
        <dbReference type="Proteomes" id="UP001141806"/>
    </source>
</evidence>
<reference evidence="1" key="1">
    <citation type="journal article" date="2023" name="Plant J.">
        <title>The genome of the king protea, Protea cynaroides.</title>
        <authorList>
            <person name="Chang J."/>
            <person name="Duong T.A."/>
            <person name="Schoeman C."/>
            <person name="Ma X."/>
            <person name="Roodt D."/>
            <person name="Barker N."/>
            <person name="Li Z."/>
            <person name="Van de Peer Y."/>
            <person name="Mizrachi E."/>
        </authorList>
    </citation>
    <scope>NUCLEOTIDE SEQUENCE</scope>
    <source>
        <tissue evidence="1">Young leaves</tissue>
    </source>
</reference>
<gene>
    <name evidence="1" type="ORF">NE237_009856</name>
</gene>
<comment type="caution">
    <text evidence="1">The sequence shown here is derived from an EMBL/GenBank/DDBJ whole genome shotgun (WGS) entry which is preliminary data.</text>
</comment>
<accession>A0A9Q0KYL2</accession>